<organism evidence="1 2">
    <name type="scientific">Lates japonicus</name>
    <name type="common">Japanese lates</name>
    <dbReference type="NCBI Taxonomy" id="270547"/>
    <lineage>
        <taxon>Eukaryota</taxon>
        <taxon>Metazoa</taxon>
        <taxon>Chordata</taxon>
        <taxon>Craniata</taxon>
        <taxon>Vertebrata</taxon>
        <taxon>Euteleostomi</taxon>
        <taxon>Actinopterygii</taxon>
        <taxon>Neopterygii</taxon>
        <taxon>Teleostei</taxon>
        <taxon>Neoteleostei</taxon>
        <taxon>Acanthomorphata</taxon>
        <taxon>Carangaria</taxon>
        <taxon>Carangaria incertae sedis</taxon>
        <taxon>Centropomidae</taxon>
        <taxon>Lates</taxon>
    </lineage>
</organism>
<comment type="caution">
    <text evidence="1">The sequence shown here is derived from an EMBL/GenBank/DDBJ whole genome shotgun (WGS) entry which is preliminary data.</text>
</comment>
<proteinExistence type="predicted"/>
<dbReference type="GO" id="GO:0000387">
    <property type="term" value="P:spliceosomal snRNP assembly"/>
    <property type="evidence" value="ECO:0007669"/>
    <property type="project" value="InterPro"/>
</dbReference>
<gene>
    <name evidence="1" type="ORF">AKAME5_002397900</name>
</gene>
<dbReference type="GO" id="GO:0032797">
    <property type="term" value="C:SMN complex"/>
    <property type="evidence" value="ECO:0007669"/>
    <property type="project" value="InterPro"/>
</dbReference>
<dbReference type="InterPro" id="IPR033265">
    <property type="entry name" value="GEMIN4"/>
</dbReference>
<protein>
    <submittedName>
        <fullName evidence="1">Gem-associated protein 4</fullName>
    </submittedName>
</protein>
<dbReference type="PANTHER" id="PTHR15571:SF2">
    <property type="entry name" value="GEM-ASSOCIATED PROTEIN 4"/>
    <property type="match status" value="1"/>
</dbReference>
<evidence type="ECO:0000313" key="1">
    <source>
        <dbReference type="EMBL" id="GLD72654.1"/>
    </source>
</evidence>
<dbReference type="EMBL" id="BRZM01001146">
    <property type="protein sequence ID" value="GLD72654.1"/>
    <property type="molecule type" value="Genomic_DNA"/>
</dbReference>
<sequence length="196" mass="21992">MTLMMDKASAVLQGAFLSANKLCLPSSLSSLQKADWSRTGRSVVEAVREICGQDELSAHPNTVAGCWKKRIVCVVWLKLLCGQAEEDVETAWRENPFFLLQNGLPEVSHVVLLELVKSLAAADIFAHFLLYLPQSQVCVELERLTQHVKSSPTGEDDVRLFLEVWWELWKGKNDQRAGGEEGVEAMFANQYYYCLG</sequence>
<evidence type="ECO:0000313" key="2">
    <source>
        <dbReference type="Proteomes" id="UP001279410"/>
    </source>
</evidence>
<name>A0AAD3NIG5_LATJO</name>
<keyword evidence="2" id="KW-1185">Reference proteome</keyword>
<dbReference type="Proteomes" id="UP001279410">
    <property type="component" value="Unassembled WGS sequence"/>
</dbReference>
<accession>A0AAD3NIG5</accession>
<dbReference type="PANTHER" id="PTHR15571">
    <property type="entry name" value="GEM-ASSOCIATED PROTEIN 4"/>
    <property type="match status" value="1"/>
</dbReference>
<dbReference type="AlphaFoldDB" id="A0AAD3NIG5"/>
<dbReference type="GO" id="GO:0006364">
    <property type="term" value="P:rRNA processing"/>
    <property type="evidence" value="ECO:0007669"/>
    <property type="project" value="InterPro"/>
</dbReference>
<reference evidence="1" key="1">
    <citation type="submission" date="2022-08" db="EMBL/GenBank/DDBJ databases">
        <title>Genome sequencing of akame (Lates japonicus).</title>
        <authorList>
            <person name="Hashiguchi Y."/>
            <person name="Takahashi H."/>
        </authorList>
    </citation>
    <scope>NUCLEOTIDE SEQUENCE</scope>
    <source>
        <strain evidence="1">Kochi</strain>
    </source>
</reference>